<feature type="region of interest" description="Disordered" evidence="1">
    <location>
        <begin position="1"/>
        <end position="46"/>
    </location>
</feature>
<evidence type="ECO:0000313" key="2">
    <source>
        <dbReference type="EMBL" id="KAJ7782042.1"/>
    </source>
</evidence>
<keyword evidence="3" id="KW-1185">Reference proteome</keyword>
<organism evidence="2 3">
    <name type="scientific">Mycena maculata</name>
    <dbReference type="NCBI Taxonomy" id="230809"/>
    <lineage>
        <taxon>Eukaryota</taxon>
        <taxon>Fungi</taxon>
        <taxon>Dikarya</taxon>
        <taxon>Basidiomycota</taxon>
        <taxon>Agaricomycotina</taxon>
        <taxon>Agaricomycetes</taxon>
        <taxon>Agaricomycetidae</taxon>
        <taxon>Agaricales</taxon>
        <taxon>Marasmiineae</taxon>
        <taxon>Mycenaceae</taxon>
        <taxon>Mycena</taxon>
    </lineage>
</organism>
<feature type="compositionally biased region" description="Basic and acidic residues" evidence="1">
    <location>
        <begin position="1"/>
        <end position="11"/>
    </location>
</feature>
<evidence type="ECO:0000256" key="1">
    <source>
        <dbReference type="SAM" id="MobiDB-lite"/>
    </source>
</evidence>
<reference evidence="2" key="1">
    <citation type="submission" date="2023-03" db="EMBL/GenBank/DDBJ databases">
        <title>Massive genome expansion in bonnet fungi (Mycena s.s.) driven by repeated elements and novel gene families across ecological guilds.</title>
        <authorList>
            <consortium name="Lawrence Berkeley National Laboratory"/>
            <person name="Harder C.B."/>
            <person name="Miyauchi S."/>
            <person name="Viragh M."/>
            <person name="Kuo A."/>
            <person name="Thoen E."/>
            <person name="Andreopoulos B."/>
            <person name="Lu D."/>
            <person name="Skrede I."/>
            <person name="Drula E."/>
            <person name="Henrissat B."/>
            <person name="Morin E."/>
            <person name="Kohler A."/>
            <person name="Barry K."/>
            <person name="LaButti K."/>
            <person name="Morin E."/>
            <person name="Salamov A."/>
            <person name="Lipzen A."/>
            <person name="Mereny Z."/>
            <person name="Hegedus B."/>
            <person name="Baldrian P."/>
            <person name="Stursova M."/>
            <person name="Weitz H."/>
            <person name="Taylor A."/>
            <person name="Grigoriev I.V."/>
            <person name="Nagy L.G."/>
            <person name="Martin F."/>
            <person name="Kauserud H."/>
        </authorList>
    </citation>
    <scope>NUCLEOTIDE SEQUENCE</scope>
    <source>
        <strain evidence="2">CBHHK188m</strain>
    </source>
</reference>
<sequence>MILDSQEKEVLEVPLDAPPSYEASSSSLPPPAPSDTKRPLPLSTSAAASGSSLASSSVLKSPPVASPSWFSFASPTTRQVRGTVLGLVRDLVKLQPSDHSVVAISILKSCAEACASNGLSIADILQEKSVEGHTPLYWAIVKRPPESPEEPEGTDLLTTLLSLSSPLTPATTSDVRLACLLTSDQALFQRLRSSPEFAPLSATDEMLLDATIPPDDITVENVGGEAGQEGAFVVEFSVVRFQKRMLVSKSVVLDFIARGRMWRLGFHISTQEHRRGPPLPPGTWYASLMLLENSPPTWIDSRLLVPAPPETATVPPSDPGFASGLFGTGKARPRPTLSVRLKATEQLRSSGRPGHRNRIILALDGSESDGGLGGLQYAGCPYIGSDETLRARLEARLARPEADCVIC</sequence>
<comment type="caution">
    <text evidence="2">The sequence shown here is derived from an EMBL/GenBank/DDBJ whole genome shotgun (WGS) entry which is preliminary data.</text>
</comment>
<dbReference type="AlphaFoldDB" id="A0AAD7KBC3"/>
<dbReference type="Proteomes" id="UP001215280">
    <property type="component" value="Unassembled WGS sequence"/>
</dbReference>
<protein>
    <submittedName>
        <fullName evidence="2">Uncharacterized protein</fullName>
    </submittedName>
</protein>
<feature type="compositionally biased region" description="Low complexity" evidence="1">
    <location>
        <begin position="18"/>
        <end position="27"/>
    </location>
</feature>
<dbReference type="EMBL" id="JARJLG010000004">
    <property type="protein sequence ID" value="KAJ7782042.1"/>
    <property type="molecule type" value="Genomic_DNA"/>
</dbReference>
<name>A0AAD7KBC3_9AGAR</name>
<accession>A0AAD7KBC3</accession>
<gene>
    <name evidence="2" type="ORF">DFH07DRAFT_792413</name>
</gene>
<evidence type="ECO:0000313" key="3">
    <source>
        <dbReference type="Proteomes" id="UP001215280"/>
    </source>
</evidence>
<proteinExistence type="predicted"/>